<evidence type="ECO:0000256" key="3">
    <source>
        <dbReference type="ARBA" id="ARBA00022833"/>
    </source>
</evidence>
<dbReference type="InterPro" id="IPR017907">
    <property type="entry name" value="Znf_RING_CS"/>
</dbReference>
<dbReference type="SUPFAM" id="SSF57850">
    <property type="entry name" value="RING/U-box"/>
    <property type="match status" value="1"/>
</dbReference>
<evidence type="ECO:0000256" key="1">
    <source>
        <dbReference type="ARBA" id="ARBA00022723"/>
    </source>
</evidence>
<keyword evidence="3" id="KW-0862">Zinc</keyword>
<dbReference type="PANTHER" id="PTHR23041:SF78">
    <property type="entry name" value="E3 UBIQUITIN-PROTEIN LIGASE RNF4"/>
    <property type="match status" value="1"/>
</dbReference>
<evidence type="ECO:0000256" key="4">
    <source>
        <dbReference type="PROSITE-ProRule" id="PRU00175"/>
    </source>
</evidence>
<dbReference type="Gene3D" id="3.30.40.10">
    <property type="entry name" value="Zinc/RING finger domain, C3HC4 (zinc finger)"/>
    <property type="match status" value="1"/>
</dbReference>
<feature type="domain" description="RING-type" evidence="5">
    <location>
        <begin position="130"/>
        <end position="168"/>
    </location>
</feature>
<dbReference type="InterPro" id="IPR001841">
    <property type="entry name" value="Znf_RING"/>
</dbReference>
<dbReference type="Proteomes" id="UP000481153">
    <property type="component" value="Unassembled WGS sequence"/>
</dbReference>
<evidence type="ECO:0000313" key="7">
    <source>
        <dbReference type="Proteomes" id="UP000481153"/>
    </source>
</evidence>
<dbReference type="PANTHER" id="PTHR23041">
    <property type="entry name" value="RING FINGER DOMAIN-CONTAINING"/>
    <property type="match status" value="1"/>
</dbReference>
<dbReference type="GO" id="GO:0008270">
    <property type="term" value="F:zinc ion binding"/>
    <property type="evidence" value="ECO:0007669"/>
    <property type="project" value="UniProtKB-KW"/>
</dbReference>
<dbReference type="InterPro" id="IPR047134">
    <property type="entry name" value="RNF4"/>
</dbReference>
<accession>A0A6G0WUE8</accession>
<dbReference type="VEuPathDB" id="FungiDB:AeMF1_019605"/>
<dbReference type="PROSITE" id="PS50089">
    <property type="entry name" value="ZF_RING_2"/>
    <property type="match status" value="1"/>
</dbReference>
<dbReference type="SMART" id="SM00184">
    <property type="entry name" value="RING"/>
    <property type="match status" value="1"/>
</dbReference>
<name>A0A6G0WUE8_9STRA</name>
<sequence>MADDMVEIIVPLTPLLRRTSIIDIADSEEPSLRSRMLSNRSGLSSDVIDLTNDSFAADIDDFCPDSDDIVDIISPKEALPKRPKLSGKNKQVGRRRNIRFDQAHIQSPECTQICFDNQQAMELYRKSSTCAICLDTLRDLTSTNCGHIFCRQCIVQAVQTTLKCPMCQKPTHLDGIHPIFL</sequence>
<proteinExistence type="predicted"/>
<evidence type="ECO:0000259" key="5">
    <source>
        <dbReference type="PROSITE" id="PS50089"/>
    </source>
</evidence>
<comment type="caution">
    <text evidence="6">The sequence shown here is derived from an EMBL/GenBank/DDBJ whole genome shotgun (WGS) entry which is preliminary data.</text>
</comment>
<dbReference type="AlphaFoldDB" id="A0A6G0WUE8"/>
<organism evidence="6 7">
    <name type="scientific">Aphanomyces euteiches</name>
    <dbReference type="NCBI Taxonomy" id="100861"/>
    <lineage>
        <taxon>Eukaryota</taxon>
        <taxon>Sar</taxon>
        <taxon>Stramenopiles</taxon>
        <taxon>Oomycota</taxon>
        <taxon>Saprolegniomycetes</taxon>
        <taxon>Saprolegniales</taxon>
        <taxon>Verrucalvaceae</taxon>
        <taxon>Aphanomyces</taxon>
    </lineage>
</organism>
<reference evidence="6 7" key="1">
    <citation type="submission" date="2019-07" db="EMBL/GenBank/DDBJ databases">
        <title>Genomics analysis of Aphanomyces spp. identifies a new class of oomycete effector associated with host adaptation.</title>
        <authorList>
            <person name="Gaulin E."/>
        </authorList>
    </citation>
    <scope>NUCLEOTIDE SEQUENCE [LARGE SCALE GENOMIC DNA]</scope>
    <source>
        <strain evidence="6 7">ATCC 201684</strain>
    </source>
</reference>
<keyword evidence="2 4" id="KW-0863">Zinc-finger</keyword>
<dbReference type="PROSITE" id="PS00518">
    <property type="entry name" value="ZF_RING_1"/>
    <property type="match status" value="1"/>
</dbReference>
<dbReference type="EMBL" id="VJMJ01000147">
    <property type="protein sequence ID" value="KAF0731075.1"/>
    <property type="molecule type" value="Genomic_DNA"/>
</dbReference>
<evidence type="ECO:0000256" key="2">
    <source>
        <dbReference type="ARBA" id="ARBA00022771"/>
    </source>
</evidence>
<dbReference type="Pfam" id="PF13923">
    <property type="entry name" value="zf-C3HC4_2"/>
    <property type="match status" value="1"/>
</dbReference>
<dbReference type="InterPro" id="IPR013083">
    <property type="entry name" value="Znf_RING/FYVE/PHD"/>
</dbReference>
<evidence type="ECO:0000313" key="6">
    <source>
        <dbReference type="EMBL" id="KAF0731075.1"/>
    </source>
</evidence>
<protein>
    <recommendedName>
        <fullName evidence="5">RING-type domain-containing protein</fullName>
    </recommendedName>
</protein>
<gene>
    <name evidence="6" type="ORF">Ae201684_011623</name>
</gene>
<dbReference type="OrthoDB" id="6105938at2759"/>
<keyword evidence="7" id="KW-1185">Reference proteome</keyword>
<keyword evidence="1" id="KW-0479">Metal-binding</keyword>